<sequence length="55" mass="6525">MCAQTDNARFAGWHDRRDPTHVAFYRAAALLWIARRHRWHCEIPAMDIALLHKAR</sequence>
<dbReference type="EMBL" id="JBEPIJ010000004">
    <property type="protein sequence ID" value="MES0873448.1"/>
    <property type="molecule type" value="Genomic_DNA"/>
</dbReference>
<proteinExistence type="predicted"/>
<protein>
    <submittedName>
        <fullName evidence="1">Uncharacterized protein</fullName>
    </submittedName>
</protein>
<reference evidence="1 2" key="1">
    <citation type="submission" date="2024-06" db="EMBL/GenBank/DDBJ databases">
        <authorList>
            <person name="Li Z."/>
            <person name="Jiang Y."/>
        </authorList>
    </citation>
    <scope>NUCLEOTIDE SEQUENCE [LARGE SCALE GENOMIC DNA]</scope>
    <source>
        <strain evidence="1 2">HSW-8</strain>
    </source>
</reference>
<keyword evidence="2" id="KW-1185">Reference proteome</keyword>
<evidence type="ECO:0000313" key="2">
    <source>
        <dbReference type="Proteomes" id="UP001465331"/>
    </source>
</evidence>
<evidence type="ECO:0000313" key="1">
    <source>
        <dbReference type="EMBL" id="MES0873448.1"/>
    </source>
</evidence>
<organism evidence="1 2">
    <name type="scientific">Sinimarinibacterium thermocellulolyticum</name>
    <dbReference type="NCBI Taxonomy" id="3170016"/>
    <lineage>
        <taxon>Bacteria</taxon>
        <taxon>Pseudomonadati</taxon>
        <taxon>Pseudomonadota</taxon>
        <taxon>Gammaproteobacteria</taxon>
        <taxon>Nevskiales</taxon>
        <taxon>Nevskiaceae</taxon>
        <taxon>Sinimarinibacterium</taxon>
    </lineage>
</organism>
<accession>A0ABV2A869</accession>
<dbReference type="Proteomes" id="UP001465331">
    <property type="component" value="Unassembled WGS sequence"/>
</dbReference>
<dbReference type="RefSeq" id="WP_352888124.1">
    <property type="nucleotide sequence ID" value="NZ_JBEPIJ010000004.1"/>
</dbReference>
<gene>
    <name evidence="1" type="ORF">ABSH63_05420</name>
</gene>
<name>A0ABV2A869_9GAMM</name>
<comment type="caution">
    <text evidence="1">The sequence shown here is derived from an EMBL/GenBank/DDBJ whole genome shotgun (WGS) entry which is preliminary data.</text>
</comment>